<feature type="transmembrane region" description="Helical" evidence="2">
    <location>
        <begin position="307"/>
        <end position="330"/>
    </location>
</feature>
<keyword evidence="5" id="KW-1185">Reference proteome</keyword>
<proteinExistence type="predicted"/>
<dbReference type="GO" id="GO:0030178">
    <property type="term" value="P:negative regulation of Wnt signaling pathway"/>
    <property type="evidence" value="ECO:0007669"/>
    <property type="project" value="TreeGrafter"/>
</dbReference>
<dbReference type="SUPFAM" id="SSF52833">
    <property type="entry name" value="Thioredoxin-like"/>
    <property type="match status" value="1"/>
</dbReference>
<dbReference type="Gene3D" id="3.40.30.10">
    <property type="entry name" value="Glutaredoxin"/>
    <property type="match status" value="1"/>
</dbReference>
<dbReference type="Proteomes" id="UP000038009">
    <property type="component" value="Unassembled WGS sequence"/>
</dbReference>
<feature type="compositionally biased region" description="Basic residues" evidence="1">
    <location>
        <begin position="97"/>
        <end position="108"/>
    </location>
</feature>
<comment type="caution">
    <text evidence="4">The sequence shown here is derived from an EMBL/GenBank/DDBJ whole genome shotgun (WGS) entry which is preliminary data.</text>
</comment>
<keyword evidence="2" id="KW-1133">Transmembrane helix</keyword>
<dbReference type="GO" id="GO:0004791">
    <property type="term" value="F:thioredoxin-disulfide reductase (NADPH) activity"/>
    <property type="evidence" value="ECO:0007669"/>
    <property type="project" value="TreeGrafter"/>
</dbReference>
<dbReference type="GO" id="GO:0005634">
    <property type="term" value="C:nucleus"/>
    <property type="evidence" value="ECO:0007669"/>
    <property type="project" value="TreeGrafter"/>
</dbReference>
<dbReference type="PANTHER" id="PTHR46472">
    <property type="entry name" value="NUCLEOREDOXIN"/>
    <property type="match status" value="1"/>
</dbReference>
<dbReference type="InterPro" id="IPR012336">
    <property type="entry name" value="Thioredoxin-like_fold"/>
</dbReference>
<dbReference type="InterPro" id="IPR036249">
    <property type="entry name" value="Thioredoxin-like_sf"/>
</dbReference>
<gene>
    <name evidence="4" type="ORF">ABL78_3390</name>
</gene>
<feature type="domain" description="Thioredoxin-like fold" evidence="3">
    <location>
        <begin position="31"/>
        <end position="81"/>
    </location>
</feature>
<evidence type="ECO:0000256" key="1">
    <source>
        <dbReference type="SAM" id="MobiDB-lite"/>
    </source>
</evidence>
<dbReference type="AlphaFoldDB" id="A0A0N0P6T6"/>
<dbReference type="Pfam" id="PF13905">
    <property type="entry name" value="Thioredoxin_8"/>
    <property type="match status" value="1"/>
</dbReference>
<accession>A0A0N0P6T6</accession>
<sequence length="348" mass="38757">MNYFGQWPNLELVRQDGTTRLVADVLRDVPYVVLLFGASWNAETEKFFPLIERFYEHHHLMKGFEVVYISRDYSKAEMMRGFLLDERAITAAERQQRRERKKERHRCRCLSSDLPTKDHAGGANAQDVGRDDTKDGSASSSSPPPLKRIAELAPVKATSSFSVCFPSPTSNTVPSSNPLEHRKEVGGIWAVPYEHVGIIGVPILYHLRVFSYPGVVVCRNKPLHPSVIPQLLKPAPGKLQNGKDEVGEAAARCDVANAPQRHQKTPKVARRECYPDVVTITGRFMIETEDPTGEHFPWAHMSSKVRFAALLFFAVVIAVTAVVLGVLLPATAGMRHAKRGTTPTARLL</sequence>
<organism evidence="4 5">
    <name type="scientific">Leptomonas seymouri</name>
    <dbReference type="NCBI Taxonomy" id="5684"/>
    <lineage>
        <taxon>Eukaryota</taxon>
        <taxon>Discoba</taxon>
        <taxon>Euglenozoa</taxon>
        <taxon>Kinetoplastea</taxon>
        <taxon>Metakinetoplastina</taxon>
        <taxon>Trypanosomatida</taxon>
        <taxon>Trypanosomatidae</taxon>
        <taxon>Leishmaniinae</taxon>
        <taxon>Leptomonas</taxon>
    </lineage>
</organism>
<protein>
    <submittedName>
        <fullName evidence="4">Tryparedoxin-like protein</fullName>
    </submittedName>
</protein>
<evidence type="ECO:0000259" key="3">
    <source>
        <dbReference type="Pfam" id="PF13905"/>
    </source>
</evidence>
<evidence type="ECO:0000313" key="4">
    <source>
        <dbReference type="EMBL" id="KPI87547.1"/>
    </source>
</evidence>
<dbReference type="OMA" id="PECEAFM"/>
<keyword evidence="2" id="KW-0472">Membrane</keyword>
<evidence type="ECO:0000313" key="5">
    <source>
        <dbReference type="Proteomes" id="UP000038009"/>
    </source>
</evidence>
<name>A0A0N0P6T6_LEPSE</name>
<dbReference type="EMBL" id="LJSK01000083">
    <property type="protein sequence ID" value="KPI87547.1"/>
    <property type="molecule type" value="Genomic_DNA"/>
</dbReference>
<keyword evidence="2" id="KW-0812">Transmembrane</keyword>
<evidence type="ECO:0000256" key="2">
    <source>
        <dbReference type="SAM" id="Phobius"/>
    </source>
</evidence>
<dbReference type="VEuPathDB" id="TriTrypDB:Lsey_0083_0210"/>
<feature type="region of interest" description="Disordered" evidence="1">
    <location>
        <begin position="94"/>
        <end position="147"/>
    </location>
</feature>
<dbReference type="OrthoDB" id="409136at2759"/>
<dbReference type="GO" id="GO:0031397">
    <property type="term" value="P:negative regulation of protein ubiquitination"/>
    <property type="evidence" value="ECO:0007669"/>
    <property type="project" value="TreeGrafter"/>
</dbReference>
<reference evidence="4 5" key="1">
    <citation type="journal article" date="2015" name="PLoS Pathog.">
        <title>Leptomonas seymouri: Adaptations to the Dixenous Life Cycle Analyzed by Genome Sequencing, Transcriptome Profiling and Co-infection with Leishmania donovani.</title>
        <authorList>
            <person name="Kraeva N."/>
            <person name="Butenko A."/>
            <person name="Hlavacova J."/>
            <person name="Kostygov A."/>
            <person name="Myskova J."/>
            <person name="Grybchuk D."/>
            <person name="Lestinova T."/>
            <person name="Votypka J."/>
            <person name="Volf P."/>
            <person name="Opperdoes F."/>
            <person name="Flegontov P."/>
            <person name="Lukes J."/>
            <person name="Yurchenko V."/>
        </authorList>
    </citation>
    <scope>NUCLEOTIDE SEQUENCE [LARGE SCALE GENOMIC DNA]</scope>
    <source>
        <strain evidence="4 5">ATCC 30220</strain>
    </source>
</reference>
<dbReference type="PANTHER" id="PTHR46472:SF1">
    <property type="entry name" value="NUCLEOREDOXIN"/>
    <property type="match status" value="1"/>
</dbReference>